<dbReference type="Proteomes" id="UP001281761">
    <property type="component" value="Unassembled WGS sequence"/>
</dbReference>
<dbReference type="Gene3D" id="1.10.510.10">
    <property type="entry name" value="Transferase(Phosphotransferase) domain 1"/>
    <property type="match status" value="1"/>
</dbReference>
<evidence type="ECO:0000313" key="4">
    <source>
        <dbReference type="EMBL" id="KAK2963032.1"/>
    </source>
</evidence>
<dbReference type="PROSITE" id="PS50011">
    <property type="entry name" value="PROTEIN_KINASE_DOM"/>
    <property type="match status" value="1"/>
</dbReference>
<organism evidence="4 5">
    <name type="scientific">Blattamonas nauphoetae</name>
    <dbReference type="NCBI Taxonomy" id="2049346"/>
    <lineage>
        <taxon>Eukaryota</taxon>
        <taxon>Metamonada</taxon>
        <taxon>Preaxostyla</taxon>
        <taxon>Oxymonadida</taxon>
        <taxon>Blattamonas</taxon>
    </lineage>
</organism>
<dbReference type="Gene3D" id="2.160.20.10">
    <property type="entry name" value="Single-stranded right-handed beta-helix, Pectin lyase-like"/>
    <property type="match status" value="1"/>
</dbReference>
<dbReference type="EMBL" id="JARBJD010000008">
    <property type="protein sequence ID" value="KAK2963032.1"/>
    <property type="molecule type" value="Genomic_DNA"/>
</dbReference>
<reference evidence="4 5" key="1">
    <citation type="journal article" date="2022" name="bioRxiv">
        <title>Genomics of Preaxostyla Flagellates Illuminates Evolutionary Transitions and the Path Towards Mitochondrial Loss.</title>
        <authorList>
            <person name="Novak L.V.F."/>
            <person name="Treitli S.C."/>
            <person name="Pyrih J."/>
            <person name="Halakuc P."/>
            <person name="Pipaliya S.V."/>
            <person name="Vacek V."/>
            <person name="Brzon O."/>
            <person name="Soukal P."/>
            <person name="Eme L."/>
            <person name="Dacks J.B."/>
            <person name="Karnkowska A."/>
            <person name="Elias M."/>
            <person name="Hampl V."/>
        </authorList>
    </citation>
    <scope>NUCLEOTIDE SEQUENCE [LARGE SCALE GENOMIC DNA]</scope>
    <source>
        <strain evidence="4">NAU3</strain>
        <tissue evidence="4">Gut</tissue>
    </source>
</reference>
<feature type="compositionally biased region" description="Polar residues" evidence="1">
    <location>
        <begin position="1774"/>
        <end position="1784"/>
    </location>
</feature>
<sequence length="1900" mass="205027">MNSKHLVVGTGPLFDFGKCFGNGLTRVVGCSVSLSSSSLTNTTSTRLPSTFPCSCSFVTQRLIGVSVSESTNHLCGTSGMRLDWSGSSLLSNCSFTSCTTNDDPPEPVPEPIPEQGQAIDDYTSQTTQLRLTQSESDENEYDPVWIMSCTFSDLSSGNGAALYVWNYRADVVVKDSSFNQCCATLSGSSGGAIDLGHSRDATSKKYSATLFNCRFSNNTAGSGGHLVVIGYESVTMAKCTFTDSRSPSDTPLDQKYPFYFTSNPNTRFDNCTISDNEGSQTGGIYFNSYLQTGSIILTDVLFKDNVCTARKTSGRVTDCVVIIDKEISTVEFFDCFSTSAQPHCGDSQASTVYPDLIGPSITSVNRTIQENENRDGFEVVLLFEGVFTGTSSQFDVTLKKTDGTVFVAEKVSFSKTAGKVTIALNNPNVPSLHSSASYSIVDVKKSASQSTSNELVFEGETEPDWTWWHHTPKSRAGNMIGLSFTTPKEPTLTEIKADLALPNMDDANVTVTVSSIFEGSYTLVVFDASDPLKTEIMIGPFSFSTSTTTAKSSQTAGIRPSGPLSYGKTYNLKSFSSQTQNISITPPSFWVRDEPSRISNVDATLSGKFKTELTLTLSGENILQGRIVSIGVKEMEGDAIKEGALLINVSTRTEGLGGPTTMVNMTSFQIYNKTRTLEYSKKYKIISLTVNAMAAAVTPTATITVPDSPGRVEEAEGVILNGEQPTASVSVKGVNFPLSLTSMKVKRGSIEISSTSIVRDSASELTVEFGAGKEETSKAVQFGERYEIVEISGDSEVIVNPGVGFTIPVPGTVESTLTELNSETNEHFKVIVIGKDFVPETEWTLKLTDREEEILVTMKSETMGESLWVKAGGLDEIAFDCSYSIVSMTNVTETSDIVLSSGISVHTPPASTLIGIKAEMNTTDSDEVIQSLTSERISAGSFTLVVNKAGDDQHTPISITPFAFSVSTAPIDSSLSLPVIPSSLLSCGETYAVHSLSSPSMIVSHSSLTFQVPCLLRAASASLNLSDFDEVIVKLTAFGFPSSTPITLTIVEVDEDNTQTGLPFTVTETPSTNEDSTHILTSRIETAKLQHGKSYEITQCDVTNRKTVLDGRILFRVPPRPTLTGVDFSFATTSNTTFHLIVEGTDLPVGVTFLVSLDGFDEAIEVRFSSPSGGSSAELALGWSDTLQFDTAYPLVSVLFNDSPTSAIPSTHLTLQPIPRPNPLIVFVSDSGASDPKLCGAVERPCSSVDVSMNLIDRVAARSATITLIKKAAINSPMTIKSGLEMALKQHLQPPTLVIPSTASLDKSTCLVSVAGTLTLKEVKIEVQIDVPSFVLFDVKGGELVMESVQISGVGSSSAVVDGIEGLSSWETGLIKLHESNCSLTSCVLSSIGMGEIWMESSNLSLMSTEIVHSGSRFSLFPSAQQDVMCESGNISIVPSSSDTSEDRWISSTSECSVTLNGSELKSPHFVAWIDVKKSNSTLSKKKDSFSVLIVGSKLIPCDLKLKVSESSSSSSSSQSSNLKSSSSPVVIALSFSSVELWNETHINVSIAMSSLSSLSMDSEWRARIVFGNGEYTDSFTFLESLKVRRAQSLRQSLPWLIPVIVCAVLLLLAVIVVVICRRRRKATNSDSSTIVNQPTLSENEAVENSIEVLKRKASDDNEDTRDELGADDGQRMDSSVVAMKCEGQFEMEMVDGKKTLFNRMHFGDGVGCEKRREIEKKIVRGLVKMVELENLESGIRLSPHWILLNENDSVFIRVESGIEKKDEHDKPSLPNNTQSSESHTGMKDEIDEIRYRAPEQGEKEGELKEGVDGSKVIVFRVGLVLWEIETGVVPFGEVDGVEAHSKLSAGIGVPLETVSDTSMRELIEGCLQIDADQRMTLDQVLARLQGIPEESEKNE</sequence>
<keyword evidence="5" id="KW-1185">Reference proteome</keyword>
<evidence type="ECO:0000256" key="2">
    <source>
        <dbReference type="SAM" id="Phobius"/>
    </source>
</evidence>
<keyword evidence="2" id="KW-1133">Transmembrane helix</keyword>
<evidence type="ECO:0000256" key="1">
    <source>
        <dbReference type="SAM" id="MobiDB-lite"/>
    </source>
</evidence>
<feature type="region of interest" description="Disordered" evidence="1">
    <location>
        <begin position="1766"/>
        <end position="1790"/>
    </location>
</feature>
<dbReference type="InterPro" id="IPR011050">
    <property type="entry name" value="Pectin_lyase_fold/virulence"/>
</dbReference>
<feature type="transmembrane region" description="Helical" evidence="2">
    <location>
        <begin position="1600"/>
        <end position="1621"/>
    </location>
</feature>
<dbReference type="InterPro" id="IPR039448">
    <property type="entry name" value="Beta_helix"/>
</dbReference>
<dbReference type="InterPro" id="IPR000719">
    <property type="entry name" value="Prot_kinase_dom"/>
</dbReference>
<dbReference type="SUPFAM" id="SSF51126">
    <property type="entry name" value="Pectin lyase-like"/>
    <property type="match status" value="1"/>
</dbReference>
<dbReference type="InterPro" id="IPR011009">
    <property type="entry name" value="Kinase-like_dom_sf"/>
</dbReference>
<dbReference type="InterPro" id="IPR012334">
    <property type="entry name" value="Pectin_lyas_fold"/>
</dbReference>
<dbReference type="Pfam" id="PF13229">
    <property type="entry name" value="Beta_helix"/>
    <property type="match status" value="1"/>
</dbReference>
<keyword evidence="2" id="KW-0472">Membrane</keyword>
<evidence type="ECO:0000313" key="5">
    <source>
        <dbReference type="Proteomes" id="UP001281761"/>
    </source>
</evidence>
<keyword evidence="2" id="KW-0812">Transmembrane</keyword>
<proteinExistence type="predicted"/>
<name>A0ABQ9YH06_9EUKA</name>
<dbReference type="SUPFAM" id="SSF56112">
    <property type="entry name" value="Protein kinase-like (PK-like)"/>
    <property type="match status" value="1"/>
</dbReference>
<evidence type="ECO:0000259" key="3">
    <source>
        <dbReference type="PROSITE" id="PS50011"/>
    </source>
</evidence>
<comment type="caution">
    <text evidence="4">The sequence shown here is derived from an EMBL/GenBank/DDBJ whole genome shotgun (WGS) entry which is preliminary data.</text>
</comment>
<feature type="domain" description="Protein kinase" evidence="3">
    <location>
        <begin position="1565"/>
        <end position="1892"/>
    </location>
</feature>
<protein>
    <recommendedName>
        <fullName evidence="3">Protein kinase domain-containing protein</fullName>
    </recommendedName>
</protein>
<gene>
    <name evidence="4" type="ORF">BLNAU_2055</name>
</gene>
<accession>A0ABQ9YH06</accession>